<evidence type="ECO:0000256" key="1">
    <source>
        <dbReference type="SAM" id="MobiDB-lite"/>
    </source>
</evidence>
<organism evidence="2">
    <name type="scientific">Brassica oleracea</name>
    <name type="common">Wild cabbage</name>
    <dbReference type="NCBI Taxonomy" id="3712"/>
    <lineage>
        <taxon>Eukaryota</taxon>
        <taxon>Viridiplantae</taxon>
        <taxon>Streptophyta</taxon>
        <taxon>Embryophyta</taxon>
        <taxon>Tracheophyta</taxon>
        <taxon>Spermatophyta</taxon>
        <taxon>Magnoliopsida</taxon>
        <taxon>eudicotyledons</taxon>
        <taxon>Gunneridae</taxon>
        <taxon>Pentapetalae</taxon>
        <taxon>rosids</taxon>
        <taxon>malvids</taxon>
        <taxon>Brassicales</taxon>
        <taxon>Brassicaceae</taxon>
        <taxon>Brassiceae</taxon>
        <taxon>Brassica</taxon>
    </lineage>
</organism>
<feature type="compositionally biased region" description="Polar residues" evidence="1">
    <location>
        <begin position="56"/>
        <end position="75"/>
    </location>
</feature>
<feature type="compositionally biased region" description="Basic and acidic residues" evidence="1">
    <location>
        <begin position="45"/>
        <end position="55"/>
    </location>
</feature>
<evidence type="ECO:0000313" key="2">
    <source>
        <dbReference type="EMBL" id="VDC97044.1"/>
    </source>
</evidence>
<feature type="region of interest" description="Disordered" evidence="1">
    <location>
        <begin position="1"/>
        <end position="75"/>
    </location>
</feature>
<protein>
    <submittedName>
        <fullName evidence="2">Uncharacterized protein</fullName>
    </submittedName>
</protein>
<feature type="compositionally biased region" description="Basic residues" evidence="1">
    <location>
        <begin position="1"/>
        <end position="10"/>
    </location>
</feature>
<name>A0A3P6BCZ8_BRAOL</name>
<sequence length="75" mass="8316">TPKPRHHGIRKNVATNPPHKQRPENPDLSPESLHHSPRATKTSKRTNDIKVENCRRNLTTRNTDSAASLATGTSS</sequence>
<feature type="compositionally biased region" description="Basic residues" evidence="1">
    <location>
        <begin position="35"/>
        <end position="44"/>
    </location>
</feature>
<dbReference type="EMBL" id="LR031872">
    <property type="protein sequence ID" value="VDC97044.1"/>
    <property type="molecule type" value="Genomic_DNA"/>
</dbReference>
<feature type="non-terminal residue" evidence="2">
    <location>
        <position position="1"/>
    </location>
</feature>
<dbReference type="AlphaFoldDB" id="A0A3P6BCZ8"/>
<proteinExistence type="predicted"/>
<accession>A0A3P6BCZ8</accession>
<gene>
    <name evidence="2" type="ORF">BOLC3T19343H</name>
</gene>
<reference evidence="2" key="1">
    <citation type="submission" date="2018-11" db="EMBL/GenBank/DDBJ databases">
        <authorList>
            <consortium name="Genoscope - CEA"/>
            <person name="William W."/>
        </authorList>
    </citation>
    <scope>NUCLEOTIDE SEQUENCE</scope>
</reference>